<name>A0ABS9BKX0_9BACT</name>
<dbReference type="SUPFAM" id="SSF56300">
    <property type="entry name" value="Metallo-dependent phosphatases"/>
    <property type="match status" value="1"/>
</dbReference>
<evidence type="ECO:0000259" key="2">
    <source>
        <dbReference type="Pfam" id="PF00149"/>
    </source>
</evidence>
<evidence type="ECO:0000313" key="3">
    <source>
        <dbReference type="EMBL" id="MCF1715494.1"/>
    </source>
</evidence>
<reference evidence="3 4" key="1">
    <citation type="submission" date="2022-01" db="EMBL/GenBank/DDBJ databases">
        <title>Flavihumibacter sp. nov., isolated from sediment of a river.</title>
        <authorList>
            <person name="Liu H."/>
        </authorList>
    </citation>
    <scope>NUCLEOTIDE SEQUENCE [LARGE SCALE GENOMIC DNA]</scope>
    <source>
        <strain evidence="3 4">RY-1</strain>
    </source>
</reference>
<feature type="signal peptide" evidence="1">
    <location>
        <begin position="1"/>
        <end position="29"/>
    </location>
</feature>
<feature type="domain" description="Calcineurin-like phosphoesterase" evidence="2">
    <location>
        <begin position="39"/>
        <end position="218"/>
    </location>
</feature>
<protein>
    <submittedName>
        <fullName evidence="3">Metallophosphoesterase</fullName>
    </submittedName>
</protein>
<evidence type="ECO:0000313" key="4">
    <source>
        <dbReference type="Proteomes" id="UP001200145"/>
    </source>
</evidence>
<feature type="chain" id="PRO_5045561528" evidence="1">
    <location>
        <begin position="30"/>
        <end position="336"/>
    </location>
</feature>
<dbReference type="InterPro" id="IPR051918">
    <property type="entry name" value="STPP_CPPED1"/>
</dbReference>
<sequence>MAKIYSRRSFLENSMLAGFALSIPTAAMAAVKSLGTTTSIGLIADLHQDIMHDGAQRLYSFLHSMKKEKPDALFQLGDFAYPADKNKGVIEAYRNAHSKAYHVIGNHDTDNGHTIEECIKVWGMPHRYYAVTLNGILFLVLDGNDKGSPSYQGGYPSFINAEQTSWLQQQLNAANQPVIILSHQPLGGVMAIDNAIEVQGIINQHKEKVLLCINGHTHLDAVYLVDDIPYVHINSASYFWVGGNFKHESYDTDVHLQYPWIASTCPYESALYTTLTIHPDKGQIRIAGRKSRWKGPSPAMLGYTPSYSLETSSSIAPVISKRSLKKLKGINRVHHG</sequence>
<proteinExistence type="predicted"/>
<gene>
    <name evidence="3" type="ORF">L0U88_12730</name>
</gene>
<dbReference type="PANTHER" id="PTHR43143">
    <property type="entry name" value="METALLOPHOSPHOESTERASE, CALCINEURIN SUPERFAMILY"/>
    <property type="match status" value="1"/>
</dbReference>
<dbReference type="InterPro" id="IPR029052">
    <property type="entry name" value="Metallo-depent_PP-like"/>
</dbReference>
<dbReference type="InterPro" id="IPR006311">
    <property type="entry name" value="TAT_signal"/>
</dbReference>
<dbReference type="InterPro" id="IPR004843">
    <property type="entry name" value="Calcineurin-like_PHP"/>
</dbReference>
<comment type="caution">
    <text evidence="3">The sequence shown here is derived from an EMBL/GenBank/DDBJ whole genome shotgun (WGS) entry which is preliminary data.</text>
</comment>
<dbReference type="Gene3D" id="3.60.21.10">
    <property type="match status" value="1"/>
</dbReference>
<organism evidence="3 4">
    <name type="scientific">Flavihumibacter fluminis</name>
    <dbReference type="NCBI Taxonomy" id="2909236"/>
    <lineage>
        <taxon>Bacteria</taxon>
        <taxon>Pseudomonadati</taxon>
        <taxon>Bacteroidota</taxon>
        <taxon>Chitinophagia</taxon>
        <taxon>Chitinophagales</taxon>
        <taxon>Chitinophagaceae</taxon>
        <taxon>Flavihumibacter</taxon>
    </lineage>
</organism>
<evidence type="ECO:0000256" key="1">
    <source>
        <dbReference type="SAM" id="SignalP"/>
    </source>
</evidence>
<dbReference type="EMBL" id="JAKEVY010000003">
    <property type="protein sequence ID" value="MCF1715494.1"/>
    <property type="molecule type" value="Genomic_DNA"/>
</dbReference>
<dbReference type="PROSITE" id="PS51318">
    <property type="entry name" value="TAT"/>
    <property type="match status" value="1"/>
</dbReference>
<dbReference type="RefSeq" id="WP_234866447.1">
    <property type="nucleotide sequence ID" value="NZ_JAKEVY010000003.1"/>
</dbReference>
<keyword evidence="1" id="KW-0732">Signal</keyword>
<keyword evidence="4" id="KW-1185">Reference proteome</keyword>
<dbReference type="Proteomes" id="UP001200145">
    <property type="component" value="Unassembled WGS sequence"/>
</dbReference>
<accession>A0ABS9BKX0</accession>
<dbReference type="PANTHER" id="PTHR43143:SF1">
    <property type="entry name" value="SERINE_THREONINE-PROTEIN PHOSPHATASE CPPED1"/>
    <property type="match status" value="1"/>
</dbReference>
<dbReference type="Pfam" id="PF00149">
    <property type="entry name" value="Metallophos"/>
    <property type="match status" value="1"/>
</dbReference>